<gene>
    <name evidence="8" type="ORF">SEPMUDRAFT_147570</name>
</gene>
<dbReference type="GO" id="GO:0005886">
    <property type="term" value="C:plasma membrane"/>
    <property type="evidence" value="ECO:0007669"/>
    <property type="project" value="TreeGrafter"/>
</dbReference>
<feature type="region of interest" description="Disordered" evidence="5">
    <location>
        <begin position="1"/>
        <end position="55"/>
    </location>
</feature>
<dbReference type="FunFam" id="1.20.1250.20:FF:000354">
    <property type="entry name" value="MFS general substrate transporter"/>
    <property type="match status" value="1"/>
</dbReference>
<feature type="transmembrane region" description="Helical" evidence="6">
    <location>
        <begin position="327"/>
        <end position="345"/>
    </location>
</feature>
<feature type="domain" description="Major facilitator superfamily (MFS) profile" evidence="7">
    <location>
        <begin position="111"/>
        <end position="526"/>
    </location>
</feature>
<dbReference type="RefSeq" id="XP_016763897.1">
    <property type="nucleotide sequence ID" value="XM_016904387.1"/>
</dbReference>
<dbReference type="Proteomes" id="UP000016931">
    <property type="component" value="Unassembled WGS sequence"/>
</dbReference>
<dbReference type="Pfam" id="PF07690">
    <property type="entry name" value="MFS_1"/>
    <property type="match status" value="1"/>
</dbReference>
<dbReference type="EMBL" id="KB456261">
    <property type="protein sequence ID" value="EMF15776.1"/>
    <property type="molecule type" value="Genomic_DNA"/>
</dbReference>
<evidence type="ECO:0000256" key="6">
    <source>
        <dbReference type="SAM" id="Phobius"/>
    </source>
</evidence>
<dbReference type="InterPro" id="IPR011701">
    <property type="entry name" value="MFS"/>
</dbReference>
<evidence type="ECO:0000256" key="1">
    <source>
        <dbReference type="ARBA" id="ARBA00004141"/>
    </source>
</evidence>
<evidence type="ECO:0000256" key="3">
    <source>
        <dbReference type="ARBA" id="ARBA00022989"/>
    </source>
</evidence>
<keyword evidence="4 6" id="KW-0472">Membrane</keyword>
<feature type="transmembrane region" description="Helical" evidence="6">
    <location>
        <begin position="478"/>
        <end position="496"/>
    </location>
</feature>
<feature type="transmembrane region" description="Helical" evidence="6">
    <location>
        <begin position="201"/>
        <end position="223"/>
    </location>
</feature>
<feature type="transmembrane region" description="Helical" evidence="6">
    <location>
        <begin position="407"/>
        <end position="427"/>
    </location>
</feature>
<reference evidence="8 9" key="1">
    <citation type="journal article" date="2012" name="PLoS Pathog.">
        <title>Diverse lifestyles and strategies of plant pathogenesis encoded in the genomes of eighteen Dothideomycetes fungi.</title>
        <authorList>
            <person name="Ohm R.A."/>
            <person name="Feau N."/>
            <person name="Henrissat B."/>
            <person name="Schoch C.L."/>
            <person name="Horwitz B.A."/>
            <person name="Barry K.W."/>
            <person name="Condon B.J."/>
            <person name="Copeland A.C."/>
            <person name="Dhillon B."/>
            <person name="Glaser F."/>
            <person name="Hesse C.N."/>
            <person name="Kosti I."/>
            <person name="LaButti K."/>
            <person name="Lindquist E.A."/>
            <person name="Lucas S."/>
            <person name="Salamov A.A."/>
            <person name="Bradshaw R.E."/>
            <person name="Ciuffetti L."/>
            <person name="Hamelin R.C."/>
            <person name="Kema G.H.J."/>
            <person name="Lawrence C."/>
            <person name="Scott J.A."/>
            <person name="Spatafora J.W."/>
            <person name="Turgeon B.G."/>
            <person name="de Wit P.J.G.M."/>
            <person name="Zhong S."/>
            <person name="Goodwin S.B."/>
            <person name="Grigoriev I.V."/>
        </authorList>
    </citation>
    <scope>NUCLEOTIDE SEQUENCE [LARGE SCALE GENOMIC DNA]</scope>
    <source>
        <strain evidence="8 9">SO2202</strain>
    </source>
</reference>
<feature type="transmembrane region" description="Helical" evidence="6">
    <location>
        <begin position="145"/>
        <end position="165"/>
    </location>
</feature>
<dbReference type="eggNOG" id="KOG0255">
    <property type="taxonomic scope" value="Eukaryota"/>
</dbReference>
<evidence type="ECO:0000313" key="8">
    <source>
        <dbReference type="EMBL" id="EMF15776.1"/>
    </source>
</evidence>
<dbReference type="PANTHER" id="PTHR23502:SF64">
    <property type="entry name" value="TRANSPORTER, PUTATIVE (AFU_ORTHOLOGUE AFUA_3G11760)-RELATED"/>
    <property type="match status" value="1"/>
</dbReference>
<feature type="transmembrane region" description="Helical" evidence="6">
    <location>
        <begin position="267"/>
        <end position="285"/>
    </location>
</feature>
<organism evidence="8 9">
    <name type="scientific">Sphaerulina musiva (strain SO2202)</name>
    <name type="common">Poplar stem canker fungus</name>
    <name type="synonym">Septoria musiva</name>
    <dbReference type="NCBI Taxonomy" id="692275"/>
    <lineage>
        <taxon>Eukaryota</taxon>
        <taxon>Fungi</taxon>
        <taxon>Dikarya</taxon>
        <taxon>Ascomycota</taxon>
        <taxon>Pezizomycotina</taxon>
        <taxon>Dothideomycetes</taxon>
        <taxon>Dothideomycetidae</taxon>
        <taxon>Mycosphaerellales</taxon>
        <taxon>Mycosphaerellaceae</taxon>
        <taxon>Sphaerulina</taxon>
    </lineage>
</organism>
<feature type="transmembrane region" description="Helical" evidence="6">
    <location>
        <begin position="235"/>
        <end position="261"/>
    </location>
</feature>
<dbReference type="PROSITE" id="PS50850">
    <property type="entry name" value="MFS"/>
    <property type="match status" value="1"/>
</dbReference>
<evidence type="ECO:0000256" key="4">
    <source>
        <dbReference type="ARBA" id="ARBA00023136"/>
    </source>
</evidence>
<dbReference type="AlphaFoldDB" id="M3C677"/>
<dbReference type="OMA" id="GNYFMRY"/>
<proteinExistence type="predicted"/>
<dbReference type="InterPro" id="IPR036259">
    <property type="entry name" value="MFS_trans_sf"/>
</dbReference>
<feature type="transmembrane region" description="Helical" evidence="6">
    <location>
        <begin position="502"/>
        <end position="524"/>
    </location>
</feature>
<keyword evidence="2 6" id="KW-0812">Transmembrane</keyword>
<feature type="transmembrane region" description="Helical" evidence="6">
    <location>
        <begin position="177"/>
        <end position="195"/>
    </location>
</feature>
<feature type="compositionally biased region" description="Basic and acidic residues" evidence="5">
    <location>
        <begin position="1"/>
        <end position="13"/>
    </location>
</feature>
<evidence type="ECO:0000313" key="9">
    <source>
        <dbReference type="Proteomes" id="UP000016931"/>
    </source>
</evidence>
<feature type="transmembrane region" description="Helical" evidence="6">
    <location>
        <begin position="433"/>
        <end position="457"/>
    </location>
</feature>
<dbReference type="STRING" id="692275.M3C677"/>
<feature type="compositionally biased region" description="Basic and acidic residues" evidence="5">
    <location>
        <begin position="20"/>
        <end position="53"/>
    </location>
</feature>
<evidence type="ECO:0000259" key="7">
    <source>
        <dbReference type="PROSITE" id="PS50850"/>
    </source>
</evidence>
<keyword evidence="3 6" id="KW-1133">Transmembrane helix</keyword>
<comment type="subcellular location">
    <subcellularLocation>
        <location evidence="1">Membrane</location>
        <topology evidence="1">Multi-pass membrane protein</topology>
    </subcellularLocation>
</comment>
<dbReference type="Gene3D" id="1.20.1250.20">
    <property type="entry name" value="MFS general substrate transporter like domains"/>
    <property type="match status" value="1"/>
</dbReference>
<dbReference type="OrthoDB" id="3066029at2759"/>
<sequence>MEKSTNQKQHPTEVVEEQEPEIKPESIKDDSDSHSDHDHEYHNETKKEAKHETSYTVTATATDVESQRHSIQLHQTPSHVSTHDPPAIHDQHYEAGDEIYSRFSKWRKVSIVAILSFSSFLAPISSTSILAASPEVVSTYHTTGTIFNISNALYMLFMGLSPLVWGPLGQTYGRKWTLVWAAVTFTAFSAGSALAPNLASYFVFRMLTAFQGTAFLIIGGTAIGDIYRPVERGTAYSWFMSGTLIGPAFGPFIGGIIVTFVSWRDVFWLQTALAALSTILIIFFLPETIHKKRSDDIKSLPTTQQISHIWHWINPARVVILFKYPNLVIIAIASSSLVWNMYSLLTPIRYVLNPRFHLTTPLQSGLFYIAPGCGYLTGTFFGGRWADAMVRRYMKLRGGHRIPEDRLHSCLPAMGLVIPACMLVYGWTIEKSVGGIAVPVIAMFLQGVAQLFCFPSLNTYCLDVMQSRSSEVVAGNYFIRYLFGAVGSAVVLPIIQAIGVGWFSTISALFVAVGALGTWAVAVWGKDWRERVDRGKEGGDD</sequence>
<keyword evidence="9" id="KW-1185">Reference proteome</keyword>
<evidence type="ECO:0000256" key="5">
    <source>
        <dbReference type="SAM" id="MobiDB-lite"/>
    </source>
</evidence>
<dbReference type="SUPFAM" id="SSF103473">
    <property type="entry name" value="MFS general substrate transporter"/>
    <property type="match status" value="1"/>
</dbReference>
<protein>
    <submittedName>
        <fullName evidence="8">MFS general substrate transporter</fullName>
    </submittedName>
</protein>
<evidence type="ECO:0000256" key="2">
    <source>
        <dbReference type="ARBA" id="ARBA00022692"/>
    </source>
</evidence>
<dbReference type="HOGENOM" id="CLU_008455_8_0_1"/>
<dbReference type="PANTHER" id="PTHR23502">
    <property type="entry name" value="MAJOR FACILITATOR SUPERFAMILY"/>
    <property type="match status" value="1"/>
</dbReference>
<name>M3C677_SPHMS</name>
<accession>M3C677</accession>
<dbReference type="GeneID" id="27901524"/>
<feature type="transmembrane region" description="Helical" evidence="6">
    <location>
        <begin position="365"/>
        <end position="386"/>
    </location>
</feature>
<dbReference type="InterPro" id="IPR020846">
    <property type="entry name" value="MFS_dom"/>
</dbReference>
<dbReference type="GO" id="GO:0022857">
    <property type="term" value="F:transmembrane transporter activity"/>
    <property type="evidence" value="ECO:0007669"/>
    <property type="project" value="InterPro"/>
</dbReference>
<feature type="transmembrane region" description="Helical" evidence="6">
    <location>
        <begin position="109"/>
        <end position="133"/>
    </location>
</feature>